<dbReference type="Gene3D" id="3.40.366.10">
    <property type="entry name" value="Malonyl-Coenzyme A Acyl Carrier Protein, domain 2"/>
    <property type="match status" value="3"/>
</dbReference>
<feature type="region of interest" description="N-terminal hotdog fold" evidence="4">
    <location>
        <begin position="1295"/>
        <end position="1435"/>
    </location>
</feature>
<feature type="region of interest" description="Disordered" evidence="5">
    <location>
        <begin position="1616"/>
        <end position="1644"/>
    </location>
</feature>
<dbReference type="PANTHER" id="PTHR43775:SF37">
    <property type="entry name" value="SI:DKEY-61P9.11"/>
    <property type="match status" value="1"/>
</dbReference>
<dbReference type="InterPro" id="IPR032088">
    <property type="entry name" value="SAT"/>
</dbReference>
<dbReference type="InterPro" id="IPR014043">
    <property type="entry name" value="Acyl_transferase_dom"/>
</dbReference>
<dbReference type="SMART" id="SM00823">
    <property type="entry name" value="PKS_PP"/>
    <property type="match status" value="1"/>
</dbReference>
<dbReference type="Pfam" id="PF00698">
    <property type="entry name" value="Acyl_transf_1"/>
    <property type="match status" value="1"/>
</dbReference>
<dbReference type="Gene3D" id="3.10.129.110">
    <property type="entry name" value="Polyketide synthase dehydratase"/>
    <property type="match status" value="1"/>
</dbReference>
<dbReference type="InterPro" id="IPR050091">
    <property type="entry name" value="PKS_NRPS_Biosynth_Enz"/>
</dbReference>
<dbReference type="PROSITE" id="PS52004">
    <property type="entry name" value="KS3_2"/>
    <property type="match status" value="1"/>
</dbReference>
<dbReference type="Gene3D" id="1.10.1200.10">
    <property type="entry name" value="ACP-like"/>
    <property type="match status" value="1"/>
</dbReference>
<dbReference type="SUPFAM" id="SSF53901">
    <property type="entry name" value="Thiolase-like"/>
    <property type="match status" value="1"/>
</dbReference>
<dbReference type="InterPro" id="IPR001227">
    <property type="entry name" value="Ac_transferase_dom_sf"/>
</dbReference>
<feature type="domain" description="PKS/mFAS DH" evidence="8">
    <location>
        <begin position="1295"/>
        <end position="1608"/>
    </location>
</feature>
<dbReference type="PROSITE" id="PS52019">
    <property type="entry name" value="PKS_MFAS_DH"/>
    <property type="match status" value="1"/>
</dbReference>
<dbReference type="InterPro" id="IPR016035">
    <property type="entry name" value="Acyl_Trfase/lysoPLipase"/>
</dbReference>
<organism evidence="9 10">
    <name type="scientific">Diaporthe ampelina</name>
    <dbReference type="NCBI Taxonomy" id="1214573"/>
    <lineage>
        <taxon>Eukaryota</taxon>
        <taxon>Fungi</taxon>
        <taxon>Dikarya</taxon>
        <taxon>Ascomycota</taxon>
        <taxon>Pezizomycotina</taxon>
        <taxon>Sordariomycetes</taxon>
        <taxon>Sordariomycetidae</taxon>
        <taxon>Diaporthales</taxon>
        <taxon>Diaporthaceae</taxon>
        <taxon>Diaporthe</taxon>
    </lineage>
</organism>
<evidence type="ECO:0000256" key="5">
    <source>
        <dbReference type="SAM" id="MobiDB-lite"/>
    </source>
</evidence>
<accession>A0A0G2FTW8</accession>
<sequence length="1784" mass="193147">MELAYFSNEFPKDDLQGLMRQLHTHSRDRRHPILAQFLDEATLAIREEVRQLPVPLRALIPPFETILTFSDFTALRTGPLCGAIDGILLCTVELGTFIGYHEANPGRHGFNTGNMSLAGLGIGLLATAAVSLAHTLSDLPLAGAQVIRQAFRLGVLVDDVSQNLQPRDSAHSSSHDTWAYVLPEVAAERVQEELDRIHAEEKTPALSKIFISAPSATSVTISGPPARLKALFRTADFFRDGKHIALPVYGGLCHAAHVYNLEHVHHVVRTPSMALLDARMSPRVPVLSTSTGEPFPAESATDLFESIITEILTKAIQWDKVVKEVVRRASKGDVSHCEVLVFRVSLPIHDLAASLDKLSGIETHTEELIPWLHEEPKTTVEGEGRPRGPMQSKIAIVGMSCRMPGGATDTEKFWQLLESGLDVHRRIPVDRFNVDTHWDPTGKRMNTSHTQYGCFIDEPGLFDAPFFNMSPREAQQTDPMQRLALVTAYEALERSGYVGNRTASTDLHRIGTFYGQASDDYREVNTAQEISTYFIPGGCRAFGPGRINYFFKFSGPSYSIDTACSSSLATIQTACTSLWAGDVDMAVAGGMNVLTNSDAFAGLSHGHFLTKTPNACKTWDCEADGYCRADAVASIVLKRLEDAEADNDNILGVILAAGTNHSAEAISITHPHAGHQSYLGTLVSNRAAIDPLSVGFVEMHGTGTQAGDAEEIQSVTNVFAPLTKRRSAKNPLYIGAVKANIGHSEAAAGVTAVVKVLLMLEKNAIPPHVGIKNSLNPKFPKDMDKRNIHIPYEKVEWPHVPGKKRIAMVNNFSAAGGNSTVAIEEAPERQRIGTDDRPTQVVAVSAKSKVSLKGNLERMLAYLESNPDTLLADLAYSTTARRYHHNHRVAVSCSSIDQAKKQLKSALSGADTAMPIPTTGPPSVAFAFTGQGASFKSFNLELFHNGSVPDKDYSHPPVITQLALCCLEIALARYWGSLGVKPDVVLGHSLGEYAALHVAGVLSAADAIFLVGQRARMLEQKCRIGSHKMLAVRASVAQIETSAAGKLPYEIACVNSTKETVLSGPVADLDALKPVLEGDGYKCHSLDVAFAFHSAQTDPILEEYEAITSSGIVFHEPLMPIISPLLGKVIFDDKAVNANYMRRTTREPVNLVPALARAMEIGTIDKDTAWVEIGPHPVCTGFVRSNISSVKVAIASFRRGDNNWTTMAQALAALHCAGVAVNWNEFHRPFERGLRLLPDLPTYKWNDKTYWIQYNGDWALTKGNTFYDAEKATLTNQQGPTALPSKSSLSTSTVQRIVEEEFNGTAGSVTMQSDLSQPDFRSAAWGHKMNECGVVTSSIHADISYTLGAYLYKKLKPKSKKIPCINIANLDVHKGLIANKSPDSPQRIQVSATTADIDSKVAHLVWYNVDASTGAITDEPFAHATLIFGIAADWLASWVPTKHLVEGRIADLERLAEAGKANRFTRDMAYLLFATRLVDYADKYRGMHSVVLHGLEAFADVTLSTEKGGSWTVPPYFIDSVAHLAGFVMNVSDVMDSKANFCVTPGWNSMRFARPLVGGAKYRSYVKMIPSADDPTVFFGDVYVLQEGTIIGMVGGIQFRSYPRILLSRFFSAPDDSKAPPVASASLPSSSARSGKHHDGVGAAAGAAGELPKTIIQSDAKPPKPQAAAVLPTSAPPTEAALTSTPASALAQVKGAAAASIPKPSVNADATSAKAILLIAEEAALDLEDLVDEANFANLGVDSLMSLVIAEKFREQLGVVVSGSLFLEYPTIGDLRSWLEEYYN</sequence>
<dbReference type="FunFam" id="1.10.1200.10:FF:000011">
    <property type="entry name" value="Sterigmatocystin biosynthesis polyketide synthase"/>
    <property type="match status" value="1"/>
</dbReference>
<proteinExistence type="predicted"/>
<dbReference type="Pfam" id="PF22621">
    <property type="entry name" value="CurL-like_PKS_C"/>
    <property type="match status" value="1"/>
</dbReference>
<evidence type="ECO:0000256" key="4">
    <source>
        <dbReference type="PROSITE-ProRule" id="PRU01363"/>
    </source>
</evidence>
<keyword evidence="2" id="KW-0597">Phosphoprotein</keyword>
<dbReference type="FunFam" id="3.40.366.10:FF:000017">
    <property type="entry name" value="Non-reducing polyketide synthase aptA"/>
    <property type="match status" value="1"/>
</dbReference>
<dbReference type="InterPro" id="IPR014030">
    <property type="entry name" value="Ketoacyl_synth_N"/>
</dbReference>
<reference evidence="9 10" key="2">
    <citation type="submission" date="2015-05" db="EMBL/GenBank/DDBJ databases">
        <authorList>
            <person name="Morales-Cruz A."/>
            <person name="Amrine K.C."/>
            <person name="Cantu D."/>
        </authorList>
    </citation>
    <scope>NUCLEOTIDE SEQUENCE [LARGE SCALE GENOMIC DNA]</scope>
    <source>
        <strain evidence="9">DA912</strain>
    </source>
</reference>
<feature type="region of interest" description="Disordered" evidence="5">
    <location>
        <begin position="1657"/>
        <end position="1683"/>
    </location>
</feature>
<dbReference type="STRING" id="1214573.A0A0G2FTW8"/>
<dbReference type="GO" id="GO:0006633">
    <property type="term" value="P:fatty acid biosynthetic process"/>
    <property type="evidence" value="ECO:0007669"/>
    <property type="project" value="InterPro"/>
</dbReference>
<dbReference type="GO" id="GO:0031177">
    <property type="term" value="F:phosphopantetheine binding"/>
    <property type="evidence" value="ECO:0007669"/>
    <property type="project" value="InterPro"/>
</dbReference>
<dbReference type="GO" id="GO:0004312">
    <property type="term" value="F:fatty acid synthase activity"/>
    <property type="evidence" value="ECO:0007669"/>
    <property type="project" value="TreeGrafter"/>
</dbReference>
<dbReference type="PROSITE" id="PS00606">
    <property type="entry name" value="KS3_1"/>
    <property type="match status" value="1"/>
</dbReference>
<dbReference type="PROSITE" id="PS50075">
    <property type="entry name" value="CARRIER"/>
    <property type="match status" value="1"/>
</dbReference>
<dbReference type="InterPro" id="IPR016036">
    <property type="entry name" value="Malonyl_transacylase_ACP-bd"/>
</dbReference>
<dbReference type="SUPFAM" id="SSF55048">
    <property type="entry name" value="Probable ACP-binding domain of malonyl-CoA ACP transacylase"/>
    <property type="match status" value="1"/>
</dbReference>
<dbReference type="InterPro" id="IPR036736">
    <property type="entry name" value="ACP-like_sf"/>
</dbReference>
<protein>
    <submittedName>
        <fullName evidence="9">Putative polyketide</fullName>
    </submittedName>
</protein>
<feature type="compositionally biased region" description="Low complexity" evidence="5">
    <location>
        <begin position="1619"/>
        <end position="1633"/>
    </location>
</feature>
<dbReference type="InterPro" id="IPR020806">
    <property type="entry name" value="PKS_PP-bd"/>
</dbReference>
<dbReference type="Gene3D" id="3.30.70.3290">
    <property type="match status" value="2"/>
</dbReference>
<dbReference type="FunFam" id="3.10.129.110:FF:000001">
    <property type="entry name" value="Sterigmatocystin biosynthesis polyketide synthase"/>
    <property type="match status" value="1"/>
</dbReference>
<feature type="domain" description="Ketosynthase family 3 (KS3)" evidence="7">
    <location>
        <begin position="391"/>
        <end position="825"/>
    </location>
</feature>
<comment type="caution">
    <text evidence="9">The sequence shown here is derived from an EMBL/GenBank/DDBJ whole genome shotgun (WGS) entry which is preliminary data.</text>
</comment>
<keyword evidence="1" id="KW-0596">Phosphopantetheine</keyword>
<feature type="region of interest" description="C-terminal hotdog fold" evidence="4">
    <location>
        <begin position="1460"/>
        <end position="1608"/>
    </location>
</feature>
<dbReference type="InterPro" id="IPR018201">
    <property type="entry name" value="Ketoacyl_synth_AS"/>
</dbReference>
<dbReference type="InterPro" id="IPR020841">
    <property type="entry name" value="PKS_Beta-ketoAc_synthase_dom"/>
</dbReference>
<reference evidence="9 10" key="1">
    <citation type="submission" date="2015-05" db="EMBL/GenBank/DDBJ databases">
        <title>Distinctive expansion of gene families associated with plant cell wall degradation and secondary metabolism in the genomes of grapevine trunk pathogens.</title>
        <authorList>
            <person name="Lawrence D.P."/>
            <person name="Travadon R."/>
            <person name="Rolshausen P.E."/>
            <person name="Baumgartner K."/>
        </authorList>
    </citation>
    <scope>NUCLEOTIDE SEQUENCE [LARGE SCALE GENOMIC DNA]</scope>
    <source>
        <strain evidence="9">DA912</strain>
    </source>
</reference>
<feature type="domain" description="Carrier" evidence="6">
    <location>
        <begin position="1709"/>
        <end position="1783"/>
    </location>
</feature>
<dbReference type="SUPFAM" id="SSF47336">
    <property type="entry name" value="ACP-like"/>
    <property type="match status" value="1"/>
</dbReference>
<evidence type="ECO:0000259" key="7">
    <source>
        <dbReference type="PROSITE" id="PS52004"/>
    </source>
</evidence>
<dbReference type="Pfam" id="PF16073">
    <property type="entry name" value="SAT"/>
    <property type="match status" value="1"/>
</dbReference>
<dbReference type="InterPro" id="IPR009081">
    <property type="entry name" value="PP-bd_ACP"/>
</dbReference>
<dbReference type="Pfam" id="PF00550">
    <property type="entry name" value="PP-binding"/>
    <property type="match status" value="1"/>
</dbReference>
<dbReference type="Proteomes" id="UP000034680">
    <property type="component" value="Unassembled WGS sequence"/>
</dbReference>
<dbReference type="GO" id="GO:0004315">
    <property type="term" value="F:3-oxoacyl-[acyl-carrier-protein] synthase activity"/>
    <property type="evidence" value="ECO:0007669"/>
    <property type="project" value="InterPro"/>
</dbReference>
<dbReference type="SMART" id="SM00825">
    <property type="entry name" value="PKS_KS"/>
    <property type="match status" value="1"/>
</dbReference>
<keyword evidence="10" id="KW-1185">Reference proteome</keyword>
<feature type="active site" description="Proton acceptor; for dehydratase activity" evidence="4">
    <location>
        <position position="1327"/>
    </location>
</feature>
<dbReference type="InterPro" id="IPR014031">
    <property type="entry name" value="Ketoacyl_synth_C"/>
</dbReference>
<evidence type="ECO:0000256" key="3">
    <source>
        <dbReference type="ARBA" id="ARBA00022679"/>
    </source>
</evidence>
<dbReference type="Pfam" id="PF02801">
    <property type="entry name" value="Ketoacyl-synt_C"/>
    <property type="match status" value="1"/>
</dbReference>
<dbReference type="InterPro" id="IPR049900">
    <property type="entry name" value="PKS_mFAS_DH"/>
</dbReference>
<evidence type="ECO:0000256" key="2">
    <source>
        <dbReference type="ARBA" id="ARBA00022553"/>
    </source>
</evidence>
<evidence type="ECO:0000259" key="6">
    <source>
        <dbReference type="PROSITE" id="PS50075"/>
    </source>
</evidence>
<dbReference type="SUPFAM" id="SSF52151">
    <property type="entry name" value="FabD/lysophospholipase-like"/>
    <property type="match status" value="1"/>
</dbReference>
<dbReference type="InterPro" id="IPR042104">
    <property type="entry name" value="PKS_dehydratase_sf"/>
</dbReference>
<evidence type="ECO:0000313" key="9">
    <source>
        <dbReference type="EMBL" id="KKY37364.1"/>
    </source>
</evidence>
<dbReference type="FunFam" id="3.40.47.10:FF:000031">
    <property type="entry name" value="Sterigmatocystin biosynthesis polyketide synthase"/>
    <property type="match status" value="1"/>
</dbReference>
<dbReference type="Pfam" id="PF00109">
    <property type="entry name" value="ketoacyl-synt"/>
    <property type="match status" value="1"/>
</dbReference>
<dbReference type="OrthoDB" id="329835at2759"/>
<dbReference type="GO" id="GO:0044550">
    <property type="term" value="P:secondary metabolite biosynthetic process"/>
    <property type="evidence" value="ECO:0007669"/>
    <property type="project" value="TreeGrafter"/>
</dbReference>
<dbReference type="CDD" id="cd00833">
    <property type="entry name" value="PKS"/>
    <property type="match status" value="1"/>
</dbReference>
<dbReference type="Gene3D" id="3.40.47.10">
    <property type="match status" value="1"/>
</dbReference>
<keyword evidence="3" id="KW-0808">Transferase</keyword>
<evidence type="ECO:0000313" key="10">
    <source>
        <dbReference type="Proteomes" id="UP000034680"/>
    </source>
</evidence>
<dbReference type="InterPro" id="IPR030918">
    <property type="entry name" value="PT_fungal_PKS"/>
</dbReference>
<feature type="active site" description="Proton donor; for dehydratase activity" evidence="4">
    <location>
        <position position="1519"/>
    </location>
</feature>
<dbReference type="SMART" id="SM00827">
    <property type="entry name" value="PKS_AT"/>
    <property type="match status" value="1"/>
</dbReference>
<dbReference type="PANTHER" id="PTHR43775">
    <property type="entry name" value="FATTY ACID SYNTHASE"/>
    <property type="match status" value="1"/>
</dbReference>
<evidence type="ECO:0000256" key="1">
    <source>
        <dbReference type="ARBA" id="ARBA00022450"/>
    </source>
</evidence>
<dbReference type="EMBL" id="LCUC01000089">
    <property type="protein sequence ID" value="KKY37364.1"/>
    <property type="molecule type" value="Genomic_DNA"/>
</dbReference>
<name>A0A0G2FTW8_9PEZI</name>
<gene>
    <name evidence="9" type="ORF">UCDDA912_g02637</name>
</gene>
<evidence type="ECO:0000259" key="8">
    <source>
        <dbReference type="PROSITE" id="PS52019"/>
    </source>
</evidence>
<feature type="compositionally biased region" description="Low complexity" evidence="5">
    <location>
        <begin position="1671"/>
        <end position="1683"/>
    </location>
</feature>
<dbReference type="NCBIfam" id="TIGR04532">
    <property type="entry name" value="PT_fungal_PKS"/>
    <property type="match status" value="1"/>
</dbReference>
<dbReference type="InterPro" id="IPR016039">
    <property type="entry name" value="Thiolase-like"/>
</dbReference>